<evidence type="ECO:0000256" key="2">
    <source>
        <dbReference type="ARBA" id="ARBA00022553"/>
    </source>
</evidence>
<dbReference type="Pfam" id="PF00698">
    <property type="entry name" value="Acyl_transf_1"/>
    <property type="match status" value="2"/>
</dbReference>
<dbReference type="InterPro" id="IPR020807">
    <property type="entry name" value="PKS_DH"/>
</dbReference>
<keyword evidence="3" id="KW-0808">Transferase</keyword>
<dbReference type="Proteomes" id="UP001589646">
    <property type="component" value="Unassembled WGS sequence"/>
</dbReference>
<keyword evidence="1" id="KW-0596">Phosphopantetheine</keyword>
<dbReference type="PROSITE" id="PS50075">
    <property type="entry name" value="CARRIER"/>
    <property type="match status" value="1"/>
</dbReference>
<dbReference type="Gene3D" id="1.10.1200.10">
    <property type="entry name" value="ACP-like"/>
    <property type="match status" value="1"/>
</dbReference>
<dbReference type="InterPro" id="IPR050091">
    <property type="entry name" value="PKS_NRPS_Biosynth_Enz"/>
</dbReference>
<evidence type="ECO:0000256" key="4">
    <source>
        <dbReference type="ARBA" id="ARBA00023315"/>
    </source>
</evidence>
<feature type="active site" description="Proton acceptor; for dehydratase activity" evidence="5">
    <location>
        <position position="2000"/>
    </location>
</feature>
<dbReference type="InterPro" id="IPR049900">
    <property type="entry name" value="PKS_mFAS_DH"/>
</dbReference>
<dbReference type="SMART" id="SM00827">
    <property type="entry name" value="PKS_AT"/>
    <property type="match status" value="2"/>
</dbReference>
<proteinExistence type="predicted"/>
<dbReference type="InterPro" id="IPR014030">
    <property type="entry name" value="Ketoacyl_synth_N"/>
</dbReference>
<evidence type="ECO:0000259" key="7">
    <source>
        <dbReference type="PROSITE" id="PS50075"/>
    </source>
</evidence>
<keyword evidence="11" id="KW-1185">Reference proteome</keyword>
<dbReference type="InterPro" id="IPR016036">
    <property type="entry name" value="Malonyl_transacylase_ACP-bd"/>
</dbReference>
<feature type="non-terminal residue" evidence="10">
    <location>
        <position position="2576"/>
    </location>
</feature>
<dbReference type="InterPro" id="IPR013968">
    <property type="entry name" value="PKS_KR"/>
</dbReference>
<evidence type="ECO:0000313" key="11">
    <source>
        <dbReference type="Proteomes" id="UP001589646"/>
    </source>
</evidence>
<evidence type="ECO:0000256" key="1">
    <source>
        <dbReference type="ARBA" id="ARBA00022450"/>
    </source>
</evidence>
<comment type="caution">
    <text evidence="10">The sequence shown here is derived from an EMBL/GenBank/DDBJ whole genome shotgun (WGS) entry which is preliminary data.</text>
</comment>
<protein>
    <submittedName>
        <fullName evidence="10">SDR family NAD(P)-dependent oxidoreductase</fullName>
    </submittedName>
</protein>
<dbReference type="Gene3D" id="3.10.129.110">
    <property type="entry name" value="Polyketide synthase dehydratase"/>
    <property type="match status" value="1"/>
</dbReference>
<keyword evidence="2" id="KW-0597">Phosphoprotein</keyword>
<dbReference type="Gene3D" id="3.40.50.720">
    <property type="entry name" value="NAD(P)-binding Rossmann-like Domain"/>
    <property type="match status" value="1"/>
</dbReference>
<feature type="domain" description="Carrier" evidence="7">
    <location>
        <begin position="983"/>
        <end position="1058"/>
    </location>
</feature>
<feature type="region of interest" description="C-terminal hotdog fold" evidence="5">
    <location>
        <begin position="2103"/>
        <end position="2241"/>
    </location>
</feature>
<dbReference type="InterPro" id="IPR009081">
    <property type="entry name" value="PP-bd_ACP"/>
</dbReference>
<reference evidence="10 11" key="1">
    <citation type="submission" date="2024-09" db="EMBL/GenBank/DDBJ databases">
        <authorList>
            <person name="Sun Q."/>
            <person name="Mori K."/>
        </authorList>
    </citation>
    <scope>NUCLEOTIDE SEQUENCE [LARGE SCALE GENOMIC DNA]</scope>
    <source>
        <strain evidence="10 11">JCM 3323</strain>
    </source>
</reference>
<dbReference type="InterPro" id="IPR020841">
    <property type="entry name" value="PKS_Beta-ketoAc_synthase_dom"/>
</dbReference>
<accession>A0ABV5QFD1</accession>
<gene>
    <name evidence="10" type="ORF">ACFFRN_47205</name>
</gene>
<dbReference type="Pfam" id="PF21089">
    <property type="entry name" value="PKS_DH_N"/>
    <property type="match status" value="1"/>
</dbReference>
<dbReference type="InterPro" id="IPR057326">
    <property type="entry name" value="KR_dom"/>
</dbReference>
<evidence type="ECO:0000313" key="10">
    <source>
        <dbReference type="EMBL" id="MFB9534228.1"/>
    </source>
</evidence>
<dbReference type="InterPro" id="IPR036736">
    <property type="entry name" value="ACP-like_sf"/>
</dbReference>
<dbReference type="InterPro" id="IPR042104">
    <property type="entry name" value="PKS_dehydratase_sf"/>
</dbReference>
<dbReference type="InterPro" id="IPR020806">
    <property type="entry name" value="PKS_PP-bd"/>
</dbReference>
<evidence type="ECO:0000259" key="8">
    <source>
        <dbReference type="PROSITE" id="PS52004"/>
    </source>
</evidence>
<dbReference type="SUPFAM" id="SSF52151">
    <property type="entry name" value="FabD/lysophospholipase-like"/>
    <property type="match status" value="2"/>
</dbReference>
<dbReference type="SUPFAM" id="SSF47336">
    <property type="entry name" value="ACP-like"/>
    <property type="match status" value="1"/>
</dbReference>
<evidence type="ECO:0000259" key="9">
    <source>
        <dbReference type="PROSITE" id="PS52019"/>
    </source>
</evidence>
<dbReference type="SMART" id="SM00823">
    <property type="entry name" value="PKS_PP"/>
    <property type="match status" value="1"/>
</dbReference>
<dbReference type="PROSITE" id="PS00606">
    <property type="entry name" value="KS3_1"/>
    <property type="match status" value="1"/>
</dbReference>
<dbReference type="InterPro" id="IPR049551">
    <property type="entry name" value="PKS_DH_C"/>
</dbReference>
<dbReference type="Pfam" id="PF08659">
    <property type="entry name" value="KR"/>
    <property type="match status" value="1"/>
</dbReference>
<feature type="region of interest" description="N-terminal hotdog fold" evidence="5">
    <location>
        <begin position="1968"/>
        <end position="2092"/>
    </location>
</feature>
<dbReference type="PANTHER" id="PTHR43775:SF51">
    <property type="entry name" value="INACTIVE PHENOLPHTHIOCEROL SYNTHESIS POLYKETIDE SYNTHASE TYPE I PKS1-RELATED"/>
    <property type="match status" value="1"/>
</dbReference>
<evidence type="ECO:0000256" key="6">
    <source>
        <dbReference type="SAM" id="MobiDB-lite"/>
    </source>
</evidence>
<dbReference type="Pfam" id="PF02801">
    <property type="entry name" value="Ketoacyl-synt_C"/>
    <property type="match status" value="2"/>
</dbReference>
<dbReference type="InterPro" id="IPR018201">
    <property type="entry name" value="Ketoacyl_synth_AS"/>
</dbReference>
<dbReference type="SMART" id="SM00822">
    <property type="entry name" value="PKS_KR"/>
    <property type="match status" value="1"/>
</dbReference>
<name>A0ABV5QFD1_9ACTN</name>
<feature type="domain" description="PKS/mFAS DH" evidence="9">
    <location>
        <begin position="1968"/>
        <end position="2241"/>
    </location>
</feature>
<dbReference type="InterPro" id="IPR016039">
    <property type="entry name" value="Thiolase-like"/>
</dbReference>
<dbReference type="SMART" id="SM00826">
    <property type="entry name" value="PKS_DH"/>
    <property type="match status" value="1"/>
</dbReference>
<dbReference type="PANTHER" id="PTHR43775">
    <property type="entry name" value="FATTY ACID SYNTHASE"/>
    <property type="match status" value="1"/>
</dbReference>
<dbReference type="Pfam" id="PF00109">
    <property type="entry name" value="ketoacyl-synt"/>
    <property type="match status" value="2"/>
</dbReference>
<dbReference type="InterPro" id="IPR049552">
    <property type="entry name" value="PKS_DH_N"/>
</dbReference>
<dbReference type="SUPFAM" id="SSF53901">
    <property type="entry name" value="Thiolase-like"/>
    <property type="match status" value="2"/>
</dbReference>
<feature type="domain" description="Ketosynthase family 3 (KS3)" evidence="8">
    <location>
        <begin position="13"/>
        <end position="421"/>
    </location>
</feature>
<dbReference type="SUPFAM" id="SSF55048">
    <property type="entry name" value="Probable ACP-binding domain of malonyl-CoA ACP transacylase"/>
    <property type="match status" value="2"/>
</dbReference>
<dbReference type="Pfam" id="PF14765">
    <property type="entry name" value="PS-DH"/>
    <property type="match status" value="1"/>
</dbReference>
<dbReference type="SMART" id="SM01294">
    <property type="entry name" value="PKS_PP_betabranch"/>
    <property type="match status" value="1"/>
</dbReference>
<dbReference type="InterPro" id="IPR001227">
    <property type="entry name" value="Ac_transferase_dom_sf"/>
</dbReference>
<dbReference type="Pfam" id="PF16197">
    <property type="entry name" value="KAsynt_C_assoc"/>
    <property type="match status" value="2"/>
</dbReference>
<feature type="domain" description="Ketosynthase family 3 (KS3)" evidence="8">
    <location>
        <begin position="1077"/>
        <end position="1500"/>
    </location>
</feature>
<dbReference type="InterPro" id="IPR014031">
    <property type="entry name" value="Ketoacyl_synth_C"/>
</dbReference>
<dbReference type="InterPro" id="IPR032821">
    <property type="entry name" value="PKS_assoc"/>
</dbReference>
<dbReference type="RefSeq" id="WP_379479275.1">
    <property type="nucleotide sequence ID" value="NZ_JBHMCE010000025.1"/>
</dbReference>
<dbReference type="Gene3D" id="3.30.70.3290">
    <property type="match status" value="2"/>
</dbReference>
<evidence type="ECO:0000256" key="3">
    <source>
        <dbReference type="ARBA" id="ARBA00022679"/>
    </source>
</evidence>
<dbReference type="InterPro" id="IPR014043">
    <property type="entry name" value="Acyl_transferase_dom"/>
</dbReference>
<dbReference type="PROSITE" id="PS52019">
    <property type="entry name" value="PKS_MFAS_DH"/>
    <property type="match status" value="1"/>
</dbReference>
<dbReference type="PROSITE" id="PS52004">
    <property type="entry name" value="KS3_2"/>
    <property type="match status" value="2"/>
</dbReference>
<dbReference type="CDD" id="cd00833">
    <property type="entry name" value="PKS"/>
    <property type="match status" value="2"/>
</dbReference>
<organism evidence="10 11">
    <name type="scientific">Nonomuraea roseola</name>
    <dbReference type="NCBI Taxonomy" id="46179"/>
    <lineage>
        <taxon>Bacteria</taxon>
        <taxon>Bacillati</taxon>
        <taxon>Actinomycetota</taxon>
        <taxon>Actinomycetes</taxon>
        <taxon>Streptosporangiales</taxon>
        <taxon>Streptosporangiaceae</taxon>
        <taxon>Nonomuraea</taxon>
    </lineage>
</organism>
<feature type="region of interest" description="Disordered" evidence="6">
    <location>
        <begin position="945"/>
        <end position="982"/>
    </location>
</feature>
<dbReference type="InterPro" id="IPR016035">
    <property type="entry name" value="Acyl_Trfase/lysoPLipase"/>
</dbReference>
<dbReference type="InterPro" id="IPR036291">
    <property type="entry name" value="NAD(P)-bd_dom_sf"/>
</dbReference>
<dbReference type="SUPFAM" id="SSF51735">
    <property type="entry name" value="NAD(P)-binding Rossmann-fold domains"/>
    <property type="match status" value="2"/>
</dbReference>
<dbReference type="CDD" id="cd08956">
    <property type="entry name" value="KR_3_FAS_SDR_x"/>
    <property type="match status" value="1"/>
</dbReference>
<dbReference type="Gene3D" id="3.40.47.10">
    <property type="match status" value="2"/>
</dbReference>
<feature type="active site" description="Proton donor; for dehydratase activity" evidence="5">
    <location>
        <position position="2164"/>
    </location>
</feature>
<dbReference type="Gene3D" id="3.40.366.10">
    <property type="entry name" value="Malonyl-Coenzyme A Acyl Carrier Protein, domain 2"/>
    <property type="match status" value="2"/>
</dbReference>
<sequence length="2576" mass="265324">MAESRQRPGTGGPDAIAVIGMACRLPQAADPVGFWRLLREGVDAVADAPAGRWPDAAEYRRGGFLADVDGFDAAFFGISPNEAAAMDPHQRLALELGWEALEDARVLPAALRGSAAGVFLGAISQDYAALSDRAASPGRHAYTGVNRALIANRISYVLGLRGPSLTLDTGQSSSLVAVQMAGASLRRGESDLALAGGVNLNLLAETTAAIGAFGALSPDGRCHVFDERANGYVRGEGGAVVVLKRLADALADGDRVHAVILGGAVNNDGGGEGLTVPSARAQEEVIRLACAEAGVAPGDVGYVELHGTGTKVGDPVEAAALGAAYGAGRAEPLLVGSVKTNIGHLEGAAGIAGLLKVVLAVKHRRLPASLHFQTPPAQIPLDTLRLRVVQETRPWPEGGRLVAGVSSFGMGGTNCHLIVAEPPPAATVAPGGTPGTAQRDPAGHDIAGHDIAGRDIAGRDIAGRDIAGRDIAGRDIAGRDIAGHGTAGYDSAGHGTAGHDSEGVDFGGPGAEAPWVVSGRTEEAVREQAGRLATIAAAHAAPHDAGGVDFDGARPVDVALSLAVSRTAFERRAVVHAPDAATRQEALRALASGRLHDAVVTGGAVGGGCAFVFPGQGSQWPGMARELIAASPIFGARLAECAGALEPFTGYALMDVLQERPGAPGLDRVDVVQPALWAVMVSLAETWRAHGVRPDVVVGHSQGEIAAATVAGALTLPDAARVVALRSRAIAGITGRGGMMSVAAPLDVVEPVLPEGVSVAAFNGPRSLVVSGPREALAELAARLPGHRTKIITVDYASHSPEVEAVREEVLEALAPIRPVSSATAFVSTLTGEPMDTAGLDAAYWYRSLRRPVRFGQAVRAALERCALFVECSPHPVLVTGVEESAEDAGREVAVVATLRRGEGGSERLTRSLAQAYAQGAPVDWSLLCPGGRLVDLPTYPFQRRRHTTAAPPPRIVRPQAPDAAGTPEPSGTPDAPAARSRKELRELVLAATARLLGYGDTTAVEPERTFKDLGLESATAVELRDRLRAATGLRLPAGLLYDHPTPDRLAGHLHALLTGGGPEEADGGGARDRADDDPIAVVGMGCRYPGEVVSPEDLWRLVSTGTDAITEFPANRGWDLDTLFAPGASGTSDTRYGGFLHDADRFDAAFFGISPREATAMDPQQRVLLETCWEAVERAGIDPATLRGSATGVYVGAMAPDYGPRLHQPDGASDGHLLTGTALSVVSGRVAYALGLRGPAITTDTACSSSLVSIILAMRALRRGECALALAGGVTVMSTPGMFVEFSRQGGLAPDGRCKAFSALADGTGWAEGAGMLVLERLSDARRNGHPVLAVLRGGAVNQDGASNGLTAPSGQAQREVIRQALADARLSAAEVDAVEAHGTGTRLGDPIEADSLIAVYGEGRDPGRPVWLGSLKSNIGHTQAAAGVAGVIKMVKALEHRTLPPTLHAADPTPHVDWASAGVRLLTGQVELAQDRPPRAGVSSFGISGTNAHLIVEAAPPPPAARPDEAPQVLDPAAGPMVWVVSARSEPALRAQAARLHAYADGLADGALADAGRTLARRTAFAHRAVVVAAGRDELLAGLEAVAAGTPHAAVTSGAAPAEARPVFVFPGQGSQWAGMAVDLLDASPAFRDQVGRCDRALRPYTGWSVVDVLRGRNGAPPLEGSDVIQPALFAVMIALAGLWRSLGVHPAAVVGHSQGEIAAACVAGALSLEDAARVVALRSRALTRLGDKGGMLAVSLPAARAEELLRPWAGRLWPAVYSGPSSTVVAGDADALEECAAACGDDVQARRVAIGYAAHTPHIEELREEILRSLDGVRPRDTEVAFCSSYAGEFIDTGLLTAAYWFTSLRNPVRFQQAIEAVAATGTPVFVEASPHPVLTGHVVDTLAAAGVAGGATGTLRRDDGGLPRLFKALGQAWVLGAGVNWAAALGPAGRHHDSLPAYPFERHRHWLAPGPAGGPGGSGHPLLGTALPLAADGGFLLAGRLSVGTDPWLADHAVDGTVLLPGTAFVELALQAAVTAGCDAVEELTLEAPLPLPAAGGVHVQVTVGGQDEQGRRTVAVHARPAGDTDAPWTRHATGLLGPAPEDPPERLPSWPPDGVPIGLDGLYELLAERGYAYGPAFQGLRAAWRAGEDAFVEVAPPDQVRADAGRFVLHPALLDAVLHLVVLESADDPTALLLPFSWSGVRVAALGAEALRARVKDLGDDRIALSLFDGAGDRIAAVVLLALRRLPRSAARPASAAARYTVEWAEPPVLGAGTGEGDWALVGYDEAADELGAELERAGIAAPRHYDLASLAGMSAGRVPGVVLAPVHADGDDLPYAAHDALREVLDLAQGWLADERFAESRLVFATRPGGPEAAAVWGLVRSAQSEHPGRFVLAEIAPGFSGWERLAAAIAAGETQLAAAGQDLLAPRLTRREVAAEPLPEVSGTVLVTGGTGGLGALVARRLVTGHGVRDLLLVSRRGPAAPGAAELVAELEGLGARVVVAACDVSDRDALAALLAEVPLGGVVHTAAVLDDAVLEGLSASRLDAVLAPKADAAWYLHELTAERPLSLFVLFSSLAGVLGNAGQG</sequence>
<dbReference type="SMART" id="SM00825">
    <property type="entry name" value="PKS_KS"/>
    <property type="match status" value="2"/>
</dbReference>
<evidence type="ECO:0000256" key="5">
    <source>
        <dbReference type="PROSITE-ProRule" id="PRU01363"/>
    </source>
</evidence>
<dbReference type="EMBL" id="JBHMCE010000025">
    <property type="protein sequence ID" value="MFB9534228.1"/>
    <property type="molecule type" value="Genomic_DNA"/>
</dbReference>
<keyword evidence="4" id="KW-0012">Acyltransferase</keyword>
<dbReference type="Pfam" id="PF00550">
    <property type="entry name" value="PP-binding"/>
    <property type="match status" value="1"/>
</dbReference>